<dbReference type="InterPro" id="IPR036514">
    <property type="entry name" value="SGNH_hydro_sf"/>
</dbReference>
<dbReference type="CDD" id="cd01824">
    <property type="entry name" value="Phospholipase_B_like"/>
    <property type="match status" value="1"/>
</dbReference>
<dbReference type="Pfam" id="PF00657">
    <property type="entry name" value="Lipase_GDSL"/>
    <property type="match status" value="1"/>
</dbReference>
<dbReference type="InterPro" id="IPR001087">
    <property type="entry name" value="GDSL"/>
</dbReference>
<evidence type="ECO:0000313" key="1">
    <source>
        <dbReference type="EMBL" id="KAJ8939581.1"/>
    </source>
</evidence>
<dbReference type="PANTHER" id="PTHR21325">
    <property type="entry name" value="PHOSPHOLIPASE B, PLB1"/>
    <property type="match status" value="1"/>
</dbReference>
<sequence>MQFPCNLNVTTRSKDIPKMAHQVRPGGQGTWKTSLTLPNIIKMFNPNLIGYSLRTSLSTERESQFNVAEGGAISSNMPYMAKILVKRIKMDPRVNLEKDWKMITHMVGDNDFCSEMCYYKEPEAILAKHKQDLLDVLRILKTNLPRTIVNVIPPPQGKGNCFFDLMQKWQELDIEISNSPEFDLDDFTVIAHYFTLDYTFPTTTQGRIDYSYLSEDCFHFSEKGHSRFANDLWNSIMEPFGNKSTDGSDIFSKFLCPTEKQPFIFTRRNTPTS</sequence>
<accession>A0AAV8XLG7</accession>
<proteinExistence type="predicted"/>
<dbReference type="InterPro" id="IPR038885">
    <property type="entry name" value="PLB1"/>
</dbReference>
<dbReference type="Gene3D" id="3.40.50.1110">
    <property type="entry name" value="SGNH hydrolase"/>
    <property type="match status" value="1"/>
</dbReference>
<name>A0AAV8XLG7_9CUCU</name>
<dbReference type="SUPFAM" id="SSF52266">
    <property type="entry name" value="SGNH hydrolase"/>
    <property type="match status" value="1"/>
</dbReference>
<keyword evidence="2" id="KW-1185">Reference proteome</keyword>
<dbReference type="GO" id="GO:0004620">
    <property type="term" value="F:phospholipase activity"/>
    <property type="evidence" value="ECO:0007669"/>
    <property type="project" value="InterPro"/>
</dbReference>
<organism evidence="1 2">
    <name type="scientific">Rhamnusium bicolor</name>
    <dbReference type="NCBI Taxonomy" id="1586634"/>
    <lineage>
        <taxon>Eukaryota</taxon>
        <taxon>Metazoa</taxon>
        <taxon>Ecdysozoa</taxon>
        <taxon>Arthropoda</taxon>
        <taxon>Hexapoda</taxon>
        <taxon>Insecta</taxon>
        <taxon>Pterygota</taxon>
        <taxon>Neoptera</taxon>
        <taxon>Endopterygota</taxon>
        <taxon>Coleoptera</taxon>
        <taxon>Polyphaga</taxon>
        <taxon>Cucujiformia</taxon>
        <taxon>Chrysomeloidea</taxon>
        <taxon>Cerambycidae</taxon>
        <taxon>Lepturinae</taxon>
        <taxon>Rhagiini</taxon>
        <taxon>Rhamnusium</taxon>
    </lineage>
</organism>
<evidence type="ECO:0000313" key="2">
    <source>
        <dbReference type="Proteomes" id="UP001162156"/>
    </source>
</evidence>
<dbReference type="GO" id="GO:0006644">
    <property type="term" value="P:phospholipid metabolic process"/>
    <property type="evidence" value="ECO:0007669"/>
    <property type="project" value="TreeGrafter"/>
</dbReference>
<reference evidence="1" key="1">
    <citation type="journal article" date="2023" name="Insect Mol. Biol.">
        <title>Genome sequencing provides insights into the evolution of gene families encoding plant cell wall-degrading enzymes in longhorned beetles.</title>
        <authorList>
            <person name="Shin N.R."/>
            <person name="Okamura Y."/>
            <person name="Kirsch R."/>
            <person name="Pauchet Y."/>
        </authorList>
    </citation>
    <scope>NUCLEOTIDE SEQUENCE</scope>
    <source>
        <strain evidence="1">RBIC_L_NR</strain>
    </source>
</reference>
<protein>
    <submittedName>
        <fullName evidence="1">Uncharacterized protein</fullName>
    </submittedName>
</protein>
<dbReference type="PANTHER" id="PTHR21325:SF31">
    <property type="entry name" value="GH22081P-RELATED"/>
    <property type="match status" value="1"/>
</dbReference>
<dbReference type="AlphaFoldDB" id="A0AAV8XLG7"/>
<gene>
    <name evidence="1" type="ORF">NQ314_011078</name>
</gene>
<dbReference type="Proteomes" id="UP001162156">
    <property type="component" value="Unassembled WGS sequence"/>
</dbReference>
<dbReference type="EMBL" id="JANEYF010003070">
    <property type="protein sequence ID" value="KAJ8939581.1"/>
    <property type="molecule type" value="Genomic_DNA"/>
</dbReference>
<comment type="caution">
    <text evidence="1">The sequence shown here is derived from an EMBL/GenBank/DDBJ whole genome shotgun (WGS) entry which is preliminary data.</text>
</comment>
<dbReference type="InterPro" id="IPR035547">
    <property type="entry name" value="Phospholipase_B"/>
</dbReference>